<proteinExistence type="predicted"/>
<reference evidence="1" key="1">
    <citation type="submission" date="2018-02" db="EMBL/GenBank/DDBJ databases">
        <title>Rhizophora mucronata_Transcriptome.</title>
        <authorList>
            <person name="Meera S.P."/>
            <person name="Sreeshan A."/>
            <person name="Augustine A."/>
        </authorList>
    </citation>
    <scope>NUCLEOTIDE SEQUENCE</scope>
    <source>
        <tissue evidence="1">Leaf</tissue>
    </source>
</reference>
<sequence length="13" mass="1514">MSFHILGGFQVDY</sequence>
<accession>A0A2P2QYZ1</accession>
<protein>
    <submittedName>
        <fullName evidence="1">Uncharacterized protein</fullName>
    </submittedName>
</protein>
<dbReference type="EMBL" id="GGEC01091716">
    <property type="protein sequence ID" value="MBX72200.1"/>
    <property type="molecule type" value="Transcribed_RNA"/>
</dbReference>
<evidence type="ECO:0000313" key="1">
    <source>
        <dbReference type="EMBL" id="MBX72200.1"/>
    </source>
</evidence>
<organism evidence="1">
    <name type="scientific">Rhizophora mucronata</name>
    <name type="common">Asiatic mangrove</name>
    <dbReference type="NCBI Taxonomy" id="61149"/>
    <lineage>
        <taxon>Eukaryota</taxon>
        <taxon>Viridiplantae</taxon>
        <taxon>Streptophyta</taxon>
        <taxon>Embryophyta</taxon>
        <taxon>Tracheophyta</taxon>
        <taxon>Spermatophyta</taxon>
        <taxon>Magnoliopsida</taxon>
        <taxon>eudicotyledons</taxon>
        <taxon>Gunneridae</taxon>
        <taxon>Pentapetalae</taxon>
        <taxon>rosids</taxon>
        <taxon>fabids</taxon>
        <taxon>Malpighiales</taxon>
        <taxon>Rhizophoraceae</taxon>
        <taxon>Rhizophora</taxon>
    </lineage>
</organism>
<name>A0A2P2QYZ1_RHIMU</name>